<dbReference type="AlphaFoldDB" id="A0A7S3WY99"/>
<proteinExistence type="predicted"/>
<evidence type="ECO:0000256" key="2">
    <source>
        <dbReference type="SAM" id="Phobius"/>
    </source>
</evidence>
<gene>
    <name evidence="3" type="ORF">EHUX00137_LOCUS38665</name>
</gene>
<organism evidence="3">
    <name type="scientific">Emiliania huxleyi</name>
    <name type="common">Coccolithophore</name>
    <name type="synonym">Pontosphaera huxleyi</name>
    <dbReference type="NCBI Taxonomy" id="2903"/>
    <lineage>
        <taxon>Eukaryota</taxon>
        <taxon>Haptista</taxon>
        <taxon>Haptophyta</taxon>
        <taxon>Prymnesiophyceae</taxon>
        <taxon>Isochrysidales</taxon>
        <taxon>Noelaerhabdaceae</taxon>
        <taxon>Emiliania</taxon>
    </lineage>
</organism>
<protein>
    <submittedName>
        <fullName evidence="3">Uncharacterized protein</fullName>
    </submittedName>
</protein>
<name>A0A7S3WY99_EMIHU</name>
<feature type="region of interest" description="Disordered" evidence="1">
    <location>
        <begin position="176"/>
        <end position="216"/>
    </location>
</feature>
<dbReference type="PANTHER" id="PTHR34730:SF1">
    <property type="entry name" value="PARAQUAT-INDUCIBLE PROTEIN A"/>
    <property type="match status" value="1"/>
</dbReference>
<dbReference type="PANTHER" id="PTHR34730">
    <property type="entry name" value="UNNAMED PRODUCT"/>
    <property type="match status" value="1"/>
</dbReference>
<feature type="compositionally biased region" description="Low complexity" evidence="1">
    <location>
        <begin position="202"/>
        <end position="216"/>
    </location>
</feature>
<keyword evidence="2" id="KW-1133">Transmembrane helix</keyword>
<keyword evidence="2" id="KW-0812">Transmembrane</keyword>
<sequence>MSSRCARDELEMSRDHEGGLTRHAPLRRRLSQLVFFTTTLGCPLGWLALLATRSLAALSRGRRRQLARWSELLYAWSTHEVLAVVLFNSALELGQYFQYLLDPRCEPINALLREYFADQLSEPKCLSIRATTGPGTFVLAAAAAVSTAAGLQMHFSMRRTAAATLPVAAHPLGLAPELASDYSPPPDPQSAEGVEGAATDRSPPSEAAPALALPGQ</sequence>
<evidence type="ECO:0000256" key="1">
    <source>
        <dbReference type="SAM" id="MobiDB-lite"/>
    </source>
</evidence>
<feature type="transmembrane region" description="Helical" evidence="2">
    <location>
        <begin position="30"/>
        <end position="51"/>
    </location>
</feature>
<evidence type="ECO:0000313" key="3">
    <source>
        <dbReference type="EMBL" id="CAE0584660.1"/>
    </source>
</evidence>
<keyword evidence="2" id="KW-0472">Membrane</keyword>
<reference evidence="3" key="1">
    <citation type="submission" date="2021-01" db="EMBL/GenBank/DDBJ databases">
        <authorList>
            <person name="Corre E."/>
            <person name="Pelletier E."/>
            <person name="Niang G."/>
            <person name="Scheremetjew M."/>
            <person name="Finn R."/>
            <person name="Kale V."/>
            <person name="Holt S."/>
            <person name="Cochrane G."/>
            <person name="Meng A."/>
            <person name="Brown T."/>
            <person name="Cohen L."/>
        </authorList>
    </citation>
    <scope>NUCLEOTIDE SEQUENCE</scope>
    <source>
        <strain evidence="3">379</strain>
    </source>
</reference>
<dbReference type="EMBL" id="HBIR01049538">
    <property type="protein sequence ID" value="CAE0584660.1"/>
    <property type="molecule type" value="Transcribed_RNA"/>
</dbReference>
<accession>A0A7S3WY99</accession>